<evidence type="ECO:0000313" key="2">
    <source>
        <dbReference type="EMBL" id="ART31876.1"/>
    </source>
</evidence>
<keyword evidence="1" id="KW-1133">Transmembrane helix</keyword>
<protein>
    <submittedName>
        <fullName evidence="2">Uncharacterized protein</fullName>
    </submittedName>
</protein>
<geneLocation type="mitochondrion" evidence="2"/>
<keyword evidence="1" id="KW-0472">Membrane</keyword>
<evidence type="ECO:0000256" key="1">
    <source>
        <dbReference type="SAM" id="Phobius"/>
    </source>
</evidence>
<reference evidence="2" key="1">
    <citation type="submission" date="2017-03" db="EMBL/GenBank/DDBJ databases">
        <title>The mitochondrial genome of the carnivorous plant Utricularia reniformis (Lentibulariaceae): structure, comparative analysis and evolutionary landmarks.</title>
        <authorList>
            <person name="Silva S.R."/>
            <person name="Alvarenga D.O."/>
            <person name="Michael T.P."/>
            <person name="Miranda V.F.O."/>
            <person name="Varani A.M."/>
        </authorList>
    </citation>
    <scope>NUCLEOTIDE SEQUENCE</scope>
</reference>
<keyword evidence="1" id="KW-0812">Transmembrane</keyword>
<proteinExistence type="predicted"/>
<sequence>MRSLSSVNRSGPFTLSGLILDADGVSVMLATTLLYFV</sequence>
<dbReference type="AlphaFoldDB" id="A0A1Y0B361"/>
<gene>
    <name evidence="2" type="ORF">AEK19_MT1695</name>
</gene>
<feature type="transmembrane region" description="Helical" evidence="1">
    <location>
        <begin position="12"/>
        <end position="36"/>
    </location>
</feature>
<organism evidence="2">
    <name type="scientific">Utricularia reniformis</name>
    <dbReference type="NCBI Taxonomy" id="192314"/>
    <lineage>
        <taxon>Eukaryota</taxon>
        <taxon>Viridiplantae</taxon>
        <taxon>Streptophyta</taxon>
        <taxon>Embryophyta</taxon>
        <taxon>Tracheophyta</taxon>
        <taxon>Spermatophyta</taxon>
        <taxon>Magnoliopsida</taxon>
        <taxon>eudicotyledons</taxon>
        <taxon>Gunneridae</taxon>
        <taxon>Pentapetalae</taxon>
        <taxon>asterids</taxon>
        <taxon>lamiids</taxon>
        <taxon>Lamiales</taxon>
        <taxon>Lentibulariaceae</taxon>
        <taxon>Utricularia</taxon>
    </lineage>
</organism>
<keyword evidence="2" id="KW-0496">Mitochondrion</keyword>
<name>A0A1Y0B361_9LAMI</name>
<dbReference type="EMBL" id="KY774314">
    <property type="protein sequence ID" value="ART31876.1"/>
    <property type="molecule type" value="Genomic_DNA"/>
</dbReference>
<accession>A0A1Y0B361</accession>